<dbReference type="Pfam" id="PF14469">
    <property type="entry name" value="AKAP28"/>
    <property type="match status" value="1"/>
</dbReference>
<evidence type="ECO:0008006" key="3">
    <source>
        <dbReference type="Google" id="ProtNLM"/>
    </source>
</evidence>
<reference evidence="1" key="1">
    <citation type="submission" date="2025-08" db="UniProtKB">
        <authorList>
            <consortium name="Ensembl"/>
        </authorList>
    </citation>
    <scope>IDENTIFICATION</scope>
</reference>
<dbReference type="GO" id="GO:0005952">
    <property type="term" value="C:cAMP-dependent protein kinase complex"/>
    <property type="evidence" value="ECO:0007669"/>
    <property type="project" value="TreeGrafter"/>
</dbReference>
<dbReference type="GeneTree" id="ENSGT00390000003444"/>
<keyword evidence="2" id="KW-1185">Reference proteome</keyword>
<dbReference type="InterPro" id="IPR025663">
    <property type="entry name" value="AKAP_28"/>
</dbReference>
<dbReference type="InterPro" id="IPR053084">
    <property type="entry name" value="AKAP"/>
</dbReference>
<proteinExistence type="predicted"/>
<dbReference type="PANTHER" id="PTHR35075:SF1">
    <property type="entry name" value="A-KINASE ANCHOR PROTEIN 14"/>
    <property type="match status" value="1"/>
</dbReference>
<protein>
    <recommendedName>
        <fullName evidence="3">A-kinase anchor protein 14</fullName>
    </recommendedName>
</protein>
<dbReference type="Ensembl" id="ENSMSIT00000008318.1">
    <property type="protein sequence ID" value="ENSMSIP00000006571.1"/>
    <property type="gene ID" value="ENSMSIG00000005861.1"/>
</dbReference>
<dbReference type="AlphaFoldDB" id="A0A8C6GJH7"/>
<evidence type="ECO:0000313" key="2">
    <source>
        <dbReference type="Proteomes" id="UP000694415"/>
    </source>
</evidence>
<dbReference type="PANTHER" id="PTHR35075">
    <property type="entry name" value="A-KINASE ANCHOR PROTEIN 14"/>
    <property type="match status" value="1"/>
</dbReference>
<name>A0A8C6GJH7_MUSSI</name>
<accession>A0A8C6GJH7</accession>
<dbReference type="Proteomes" id="UP000694415">
    <property type="component" value="Unplaced"/>
</dbReference>
<evidence type="ECO:0000313" key="1">
    <source>
        <dbReference type="Ensembl" id="ENSMSIP00000006571.1"/>
    </source>
</evidence>
<dbReference type="GO" id="GO:0034237">
    <property type="term" value="F:protein kinase A regulatory subunit binding"/>
    <property type="evidence" value="ECO:0007669"/>
    <property type="project" value="TreeGrafter"/>
</dbReference>
<sequence>VKKVGSEIKQKAHVKDVKEKKIVPEVKEKKPVVVKKKDGVSEVARTVVDSVKAAAVEIVEEARNPIKNIKWLTHGEFTPEKGRKQIEKFVSVSNFAHSTLVPKDLIHSYHYIYRVRWSAPTAVRPMARVSANALFTIKFNKSKPADMPVDVSYIFENSELLQRPGKIRFREQWLRDITETKHILLESIPFKVV</sequence>
<reference evidence="1" key="2">
    <citation type="submission" date="2025-09" db="UniProtKB">
        <authorList>
            <consortium name="Ensembl"/>
        </authorList>
    </citation>
    <scope>IDENTIFICATION</scope>
</reference>
<organism evidence="1 2">
    <name type="scientific">Mus spicilegus</name>
    <name type="common">Mound-building mouse</name>
    <dbReference type="NCBI Taxonomy" id="10103"/>
    <lineage>
        <taxon>Eukaryota</taxon>
        <taxon>Metazoa</taxon>
        <taxon>Chordata</taxon>
        <taxon>Craniata</taxon>
        <taxon>Vertebrata</taxon>
        <taxon>Euteleostomi</taxon>
        <taxon>Mammalia</taxon>
        <taxon>Eutheria</taxon>
        <taxon>Euarchontoglires</taxon>
        <taxon>Glires</taxon>
        <taxon>Rodentia</taxon>
        <taxon>Myomorpha</taxon>
        <taxon>Muroidea</taxon>
        <taxon>Muridae</taxon>
        <taxon>Murinae</taxon>
        <taxon>Mus</taxon>
        <taxon>Mus</taxon>
    </lineage>
</organism>